<feature type="transmembrane region" description="Helical" evidence="2">
    <location>
        <begin position="665"/>
        <end position="684"/>
    </location>
</feature>
<keyword evidence="2" id="KW-0472">Membrane</keyword>
<feature type="transmembrane region" description="Helical" evidence="2">
    <location>
        <begin position="603"/>
        <end position="623"/>
    </location>
</feature>
<gene>
    <name evidence="3" type="primary">tmem69_1</name>
    <name evidence="3" type="ORF">N1851_030021</name>
</gene>
<evidence type="ECO:0000256" key="2">
    <source>
        <dbReference type="SAM" id="Phobius"/>
    </source>
</evidence>
<feature type="transmembrane region" description="Helical" evidence="2">
    <location>
        <begin position="635"/>
        <end position="653"/>
    </location>
</feature>
<evidence type="ECO:0000313" key="3">
    <source>
        <dbReference type="EMBL" id="KAK0134400.1"/>
    </source>
</evidence>
<dbReference type="PANTHER" id="PTHR15887">
    <property type="entry name" value="TRANSMEMBRANE PROTEIN 69"/>
    <property type="match status" value="1"/>
</dbReference>
<organism evidence="3 4">
    <name type="scientific">Merluccius polli</name>
    <name type="common">Benguela hake</name>
    <name type="synonym">Merluccius cadenati</name>
    <dbReference type="NCBI Taxonomy" id="89951"/>
    <lineage>
        <taxon>Eukaryota</taxon>
        <taxon>Metazoa</taxon>
        <taxon>Chordata</taxon>
        <taxon>Craniata</taxon>
        <taxon>Vertebrata</taxon>
        <taxon>Euteleostomi</taxon>
        <taxon>Actinopterygii</taxon>
        <taxon>Neopterygii</taxon>
        <taxon>Teleostei</taxon>
        <taxon>Neoteleostei</taxon>
        <taxon>Acanthomorphata</taxon>
        <taxon>Zeiogadaria</taxon>
        <taxon>Gadariae</taxon>
        <taxon>Gadiformes</taxon>
        <taxon>Gadoidei</taxon>
        <taxon>Merlucciidae</taxon>
        <taxon>Merluccius</taxon>
    </lineage>
</organism>
<feature type="transmembrane region" description="Helical" evidence="2">
    <location>
        <begin position="719"/>
        <end position="738"/>
    </location>
</feature>
<feature type="compositionally biased region" description="Basic and acidic residues" evidence="1">
    <location>
        <begin position="471"/>
        <end position="481"/>
    </location>
</feature>
<protein>
    <submittedName>
        <fullName evidence="3">Transmembrane protein 69</fullName>
    </submittedName>
</protein>
<comment type="caution">
    <text evidence="3">The sequence shown here is derived from an EMBL/GenBank/DDBJ whole genome shotgun (WGS) entry which is preliminary data.</text>
</comment>
<accession>A0AA47M6C4</accession>
<feature type="transmembrane region" description="Helical" evidence="2">
    <location>
        <begin position="691"/>
        <end position="713"/>
    </location>
</feature>
<reference evidence="3" key="1">
    <citation type="journal article" date="2023" name="Front. Mar. Sci.">
        <title>A new Merluccius polli reference genome to investigate the effects of global change in West African waters.</title>
        <authorList>
            <person name="Mateo J.L."/>
            <person name="Blanco-Fernandez C."/>
            <person name="Garcia-Vazquez E."/>
            <person name="Machado-Schiaffino G."/>
        </authorList>
    </citation>
    <scope>NUCLEOTIDE SEQUENCE</scope>
    <source>
        <strain evidence="3">C29</strain>
        <tissue evidence="3">Fin</tissue>
    </source>
</reference>
<dbReference type="Pfam" id="PF11911">
    <property type="entry name" value="DUF3429"/>
    <property type="match status" value="1"/>
</dbReference>
<proteinExistence type="predicted"/>
<sequence>MAHLLAVDLRLWSAPFSLDTVDAPALTIYGSFDGCICTDAMACVYACFMEPCATVQGQRFGHKIPTHPVSCSTRYSGTQYSVAVAAVVPTSPDVPGLLLVVCSPVPSSFSARRNSLLRSGPRRISFSRDGAMSMGGVVLEGCCCCIHGDMRDRQTEDTGLVNSESRPGMWRPGLLTSLPPAFHWKSLTLVGATAGLGTRFLYTLEPTMGVLLPLVGRAPAVAKPAEKAMLTLIRNPDREGGSSSTHKVLFHKLQLVLLAFLVGELVLERCPLAGMEVAVALPVPALPVAPNPLGVASLGVVSVRGTPRSAVPAGRFLPARPRRQPAMSALGHPRVHRVMPQEQRGLLPPITFTPHHQQQQHKTEAVGGVVAAAAAHGRSAVAVMSDLQQHTCRQREVASDNKRDITPDQLRLTREGVLLGKRPLRLSKEKRCSAHTRTLAGWGVEKLSQAGTKSCCAIEVQCFRSVDRGVKPHGQDLREDSTAPFPKRRTPSSRVELLESGGEGSTGMFWNGDPERVAGRRGLPWRRLQQLIRSSHALRETQTRPSWFPTTSTCRQSSTNRFLSFRPIACLASRLCHGDRPVGPQAKEAAFSMKALAQAPKPALYLGLSGLLPFVSAPLYMAATGSFCPQVAYAQVVYGASIVSFLGGARWGFAIPEGSPARPDWMNLGNSVVPSLIAWLALLCRDNVTEGALLVLMGLGLALHYDLTLLPGYPAWFKAMRTLLTLVATFSLVATLALKKFCHKEEDIVKEPQS</sequence>
<name>A0AA47M6C4_MERPO</name>
<dbReference type="PANTHER" id="PTHR15887:SF1">
    <property type="entry name" value="TRANSMEMBRANE PROTEIN 69"/>
    <property type="match status" value="1"/>
</dbReference>
<keyword evidence="2" id="KW-1133">Transmembrane helix</keyword>
<dbReference type="EMBL" id="JAOPHQ010005709">
    <property type="protein sequence ID" value="KAK0134400.1"/>
    <property type="molecule type" value="Genomic_DNA"/>
</dbReference>
<dbReference type="InterPro" id="IPR021836">
    <property type="entry name" value="DUF3429"/>
</dbReference>
<dbReference type="AlphaFoldDB" id="A0AA47M6C4"/>
<dbReference type="Proteomes" id="UP001174136">
    <property type="component" value="Unassembled WGS sequence"/>
</dbReference>
<keyword evidence="2 3" id="KW-0812">Transmembrane</keyword>
<feature type="region of interest" description="Disordered" evidence="1">
    <location>
        <begin position="471"/>
        <end position="513"/>
    </location>
</feature>
<evidence type="ECO:0000256" key="1">
    <source>
        <dbReference type="SAM" id="MobiDB-lite"/>
    </source>
</evidence>
<keyword evidence="4" id="KW-1185">Reference proteome</keyword>
<evidence type="ECO:0000313" key="4">
    <source>
        <dbReference type="Proteomes" id="UP001174136"/>
    </source>
</evidence>